<dbReference type="PROSITE" id="PS50928">
    <property type="entry name" value="ABC_TM1"/>
    <property type="match status" value="1"/>
</dbReference>
<keyword evidence="4 7" id="KW-0812">Transmembrane</keyword>
<feature type="transmembrane region" description="Helical" evidence="7">
    <location>
        <begin position="21"/>
        <end position="41"/>
    </location>
</feature>
<feature type="domain" description="ABC transmembrane type-1" evidence="8">
    <location>
        <begin position="151"/>
        <end position="347"/>
    </location>
</feature>
<evidence type="ECO:0000256" key="5">
    <source>
        <dbReference type="ARBA" id="ARBA00022989"/>
    </source>
</evidence>
<feature type="transmembrane region" description="Helical" evidence="7">
    <location>
        <begin position="270"/>
        <end position="289"/>
    </location>
</feature>
<dbReference type="RefSeq" id="WP_087480827.1">
    <property type="nucleotide sequence ID" value="NZ_AP024884.1"/>
</dbReference>
<keyword evidence="3" id="KW-1003">Cell membrane</keyword>
<evidence type="ECO:0000256" key="4">
    <source>
        <dbReference type="ARBA" id="ARBA00022692"/>
    </source>
</evidence>
<dbReference type="Gene3D" id="1.10.3720.10">
    <property type="entry name" value="MetI-like"/>
    <property type="match status" value="1"/>
</dbReference>
<feature type="transmembrane region" description="Helical" evidence="7">
    <location>
        <begin position="155"/>
        <end position="178"/>
    </location>
</feature>
<dbReference type="InterPro" id="IPR025966">
    <property type="entry name" value="OppC_N"/>
</dbReference>
<keyword evidence="6 7" id="KW-0472">Membrane</keyword>
<evidence type="ECO:0000313" key="10">
    <source>
        <dbReference type="EMBL" id="SMS00768.1"/>
    </source>
</evidence>
<evidence type="ECO:0000313" key="11">
    <source>
        <dbReference type="Proteomes" id="UP000196125"/>
    </source>
</evidence>
<dbReference type="Proteomes" id="UP000196125">
    <property type="component" value="Unassembled WGS sequence"/>
</dbReference>
<dbReference type="CDD" id="cd06261">
    <property type="entry name" value="TM_PBP2"/>
    <property type="match status" value="1"/>
</dbReference>
<dbReference type="EMBL" id="JAWRCO010000002">
    <property type="protein sequence ID" value="MDW6004480.1"/>
    <property type="molecule type" value="Genomic_DNA"/>
</dbReference>
<comment type="similarity">
    <text evidence="7">Belongs to the binding-protein-dependent transport system permease family.</text>
</comment>
<comment type="subcellular location">
    <subcellularLocation>
        <location evidence="1 7">Cell membrane</location>
        <topology evidence="1 7">Multi-pass membrane protein</topology>
    </subcellularLocation>
</comment>
<dbReference type="GO" id="GO:0005886">
    <property type="term" value="C:plasma membrane"/>
    <property type="evidence" value="ECO:0007669"/>
    <property type="project" value="UniProtKB-SubCell"/>
</dbReference>
<keyword evidence="12" id="KW-1185">Reference proteome</keyword>
<evidence type="ECO:0000256" key="7">
    <source>
        <dbReference type="RuleBase" id="RU363032"/>
    </source>
</evidence>
<feature type="transmembrane region" description="Helical" evidence="7">
    <location>
        <begin position="190"/>
        <end position="210"/>
    </location>
</feature>
<gene>
    <name evidence="10" type="primary">oppC_2</name>
    <name evidence="9" type="ORF">SBX37_16610</name>
    <name evidence="10" type="ORF">VIM7927_02038</name>
</gene>
<dbReference type="InterPro" id="IPR050366">
    <property type="entry name" value="BP-dependent_transpt_permease"/>
</dbReference>
<dbReference type="Pfam" id="PF00528">
    <property type="entry name" value="BPD_transp_1"/>
    <property type="match status" value="1"/>
</dbReference>
<keyword evidence="5 7" id="KW-1133">Transmembrane helix</keyword>
<dbReference type="OrthoDB" id="9805884at2"/>
<evidence type="ECO:0000313" key="12">
    <source>
        <dbReference type="Proteomes" id="UP001283366"/>
    </source>
</evidence>
<dbReference type="PANTHER" id="PTHR43386">
    <property type="entry name" value="OLIGOPEPTIDE TRANSPORT SYSTEM PERMEASE PROTEIN APPC"/>
    <property type="match status" value="1"/>
</dbReference>
<reference evidence="10 11" key="1">
    <citation type="submission" date="2017-05" db="EMBL/GenBank/DDBJ databases">
        <authorList>
            <person name="Song R."/>
            <person name="Chenine A.L."/>
            <person name="Ruprecht R.M."/>
        </authorList>
    </citation>
    <scope>NUCLEOTIDE SEQUENCE [LARGE SCALE GENOMIC DNA]</scope>
    <source>
        <strain evidence="10 11">CECT 7927</strain>
    </source>
</reference>
<evidence type="ECO:0000256" key="2">
    <source>
        <dbReference type="ARBA" id="ARBA00022448"/>
    </source>
</evidence>
<dbReference type="InterPro" id="IPR035906">
    <property type="entry name" value="MetI-like_sf"/>
</dbReference>
<evidence type="ECO:0000256" key="6">
    <source>
        <dbReference type="ARBA" id="ARBA00023136"/>
    </source>
</evidence>
<dbReference type="SUPFAM" id="SSF161098">
    <property type="entry name" value="MetI-like"/>
    <property type="match status" value="1"/>
</dbReference>
<sequence>MKQSQSYSSLVWVRFKRNKMALMSLILLAILGMTSVFAPFFSPNDPDHRFSSHIYDAPSSIHWIDQDGTFHFWPFVYAKTVDLDPVTFLPITKEDHSHPIYLEFFSQGWEYFFLGMSFDRHIVGLEDGSPIFLLGSDNLGRDLISRCFFGSRVTLLFAIAVVALVVSIGTVVGILSGYHGGRFDFVVQRIAELALAFPAVPLYLALIAVLPKTADSTSVFIMLIVILSSLQWAFIARQVRAQALSMRNLDYIRAAKSVGAKDMRIVLRHILPNVTSNIVVLATIMLPTIVLTESFFSFLSVGVKAPMFSWGSLLNSAGQFQTIGSYPWLLYPVGFILVTVLGFNALGDGLRDAVDPYSGR</sequence>
<organism evidence="10 11">
    <name type="scientific">Vibrio mangrovi</name>
    <dbReference type="NCBI Taxonomy" id="474394"/>
    <lineage>
        <taxon>Bacteria</taxon>
        <taxon>Pseudomonadati</taxon>
        <taxon>Pseudomonadota</taxon>
        <taxon>Gammaproteobacteria</taxon>
        <taxon>Vibrionales</taxon>
        <taxon>Vibrionaceae</taxon>
        <taxon>Vibrio</taxon>
    </lineage>
</organism>
<dbReference type="Pfam" id="PF12911">
    <property type="entry name" value="OppC_N"/>
    <property type="match status" value="1"/>
</dbReference>
<dbReference type="AlphaFoldDB" id="A0A1Y6IT17"/>
<protein>
    <submittedName>
        <fullName evidence="9">ABC transporter permease</fullName>
    </submittedName>
    <submittedName>
        <fullName evidence="10">Oligopeptide transport system permease protein OppC</fullName>
    </submittedName>
</protein>
<evidence type="ECO:0000259" key="8">
    <source>
        <dbReference type="PROSITE" id="PS50928"/>
    </source>
</evidence>
<dbReference type="PANTHER" id="PTHR43386:SF1">
    <property type="entry name" value="D,D-DIPEPTIDE TRANSPORT SYSTEM PERMEASE PROTEIN DDPC-RELATED"/>
    <property type="match status" value="1"/>
</dbReference>
<evidence type="ECO:0000256" key="3">
    <source>
        <dbReference type="ARBA" id="ARBA00022475"/>
    </source>
</evidence>
<dbReference type="InterPro" id="IPR000515">
    <property type="entry name" value="MetI-like"/>
</dbReference>
<proteinExistence type="inferred from homology"/>
<dbReference type="Proteomes" id="UP001283366">
    <property type="component" value="Unassembled WGS sequence"/>
</dbReference>
<feature type="transmembrane region" description="Helical" evidence="7">
    <location>
        <begin position="326"/>
        <end position="346"/>
    </location>
</feature>
<dbReference type="EMBL" id="FXXI01000003">
    <property type="protein sequence ID" value="SMS00768.1"/>
    <property type="molecule type" value="Genomic_DNA"/>
</dbReference>
<dbReference type="GO" id="GO:0055085">
    <property type="term" value="P:transmembrane transport"/>
    <property type="evidence" value="ECO:0007669"/>
    <property type="project" value="InterPro"/>
</dbReference>
<accession>A0A1Y6IT17</accession>
<reference evidence="9 12" key="2">
    <citation type="submission" date="2023-11" db="EMBL/GenBank/DDBJ databases">
        <title>Plant-associative lifestyle of Vibrio porteresiae and its evolutionary dynamics.</title>
        <authorList>
            <person name="Rameshkumar N."/>
            <person name="Kirti K."/>
        </authorList>
    </citation>
    <scope>NUCLEOTIDE SEQUENCE [LARGE SCALE GENOMIC DNA]</scope>
    <source>
        <strain evidence="9 12">MSSRF38</strain>
    </source>
</reference>
<evidence type="ECO:0000313" key="9">
    <source>
        <dbReference type="EMBL" id="MDW6004480.1"/>
    </source>
</evidence>
<feature type="transmembrane region" description="Helical" evidence="7">
    <location>
        <begin position="216"/>
        <end position="236"/>
    </location>
</feature>
<name>A0A1Y6IT17_9VIBR</name>
<keyword evidence="2 7" id="KW-0813">Transport</keyword>
<evidence type="ECO:0000256" key="1">
    <source>
        <dbReference type="ARBA" id="ARBA00004651"/>
    </source>
</evidence>